<sequence>MYRVTIDTGTTNTRVTVWQGKNAIHTEKREVGVRMTSIEGNNRKLKATVRECLEAALHRCGINEQEVEIIIASGMISSELGLCEIPRATAPVSAEKLAGQCVKKEIPEVSMLHPIFFIPGVQNYTPGVEAWNCSSMDIMRGEEVETFGLLSREKIKGPVVLVLPGSHTKYVYVNKKDEIQGCTTTMAGEILMELTRSSIISSSLQAGYVEEIQETWLRAGAAAAAREGLNRCAFSVRILDLFSESTRSQRANYLLGAIIETDLQALFHSPVYEMKQDSMVLIGGDSAYARGFAILLRERKGFEGNVRMAEKVNQENVAGYGAIEIMEKRMKQ</sequence>
<dbReference type="CDD" id="cd24012">
    <property type="entry name" value="ASKHA_NBD_KDGal-kinase"/>
    <property type="match status" value="1"/>
</dbReference>
<dbReference type="EMBL" id="JAHQCW010000021">
    <property type="protein sequence ID" value="MBU9737491.1"/>
    <property type="molecule type" value="Genomic_DNA"/>
</dbReference>
<dbReference type="RefSeq" id="WP_158345507.1">
    <property type="nucleotide sequence ID" value="NZ_JAHQCW010000021.1"/>
</dbReference>
<dbReference type="InterPro" id="IPR042257">
    <property type="entry name" value="DGOK_C"/>
</dbReference>
<dbReference type="AlphaFoldDB" id="A0A949NEQ3"/>
<dbReference type="InterPro" id="IPR043129">
    <property type="entry name" value="ATPase_NBD"/>
</dbReference>
<dbReference type="GO" id="GO:0034194">
    <property type="term" value="P:D-galactonate catabolic process"/>
    <property type="evidence" value="ECO:0007669"/>
    <property type="project" value="InterPro"/>
</dbReference>
<protein>
    <submittedName>
        <fullName evidence="1">2-dehydro-3-deoxygalactonokinase</fullName>
    </submittedName>
</protein>
<dbReference type="Gene3D" id="3.30.420.310">
    <property type="entry name" value="2-keto-3-deoxy-galactonokinase, C-terminal domain"/>
    <property type="match status" value="1"/>
</dbReference>
<dbReference type="GO" id="GO:0008671">
    <property type="term" value="F:2-dehydro-3-deoxygalactonokinase activity"/>
    <property type="evidence" value="ECO:0007669"/>
    <property type="project" value="InterPro"/>
</dbReference>
<dbReference type="Pfam" id="PF05035">
    <property type="entry name" value="DGOK"/>
    <property type="match status" value="1"/>
</dbReference>
<name>A0A949NEQ3_9FIRM</name>
<proteinExistence type="predicted"/>
<dbReference type="Proteomes" id="UP000712157">
    <property type="component" value="Unassembled WGS sequence"/>
</dbReference>
<gene>
    <name evidence="1" type="ORF">KTH89_13155</name>
</gene>
<dbReference type="Gene3D" id="3.30.420.300">
    <property type="entry name" value="2-keto-3-deoxy-galactonokinase, substrate binding domain"/>
    <property type="match status" value="1"/>
</dbReference>
<evidence type="ECO:0000313" key="2">
    <source>
        <dbReference type="Proteomes" id="UP000712157"/>
    </source>
</evidence>
<reference evidence="1" key="1">
    <citation type="submission" date="2021-06" db="EMBL/GenBank/DDBJ databases">
        <title>Description of novel taxa of the family Lachnospiraceae.</title>
        <authorList>
            <person name="Chaplin A.V."/>
            <person name="Sokolova S.R."/>
            <person name="Pikina A.P."/>
            <person name="Korzhanova M."/>
            <person name="Belova V."/>
            <person name="Korostin D."/>
            <person name="Efimov B.A."/>
        </authorList>
    </citation>
    <scope>NUCLEOTIDE SEQUENCE</scope>
    <source>
        <strain evidence="1">ASD5720</strain>
    </source>
</reference>
<keyword evidence="2" id="KW-1185">Reference proteome</keyword>
<dbReference type="SUPFAM" id="SSF53067">
    <property type="entry name" value="Actin-like ATPase domain"/>
    <property type="match status" value="1"/>
</dbReference>
<dbReference type="InterPro" id="IPR007729">
    <property type="entry name" value="DGOK"/>
</dbReference>
<accession>A0A949NEQ3</accession>
<comment type="caution">
    <text evidence="1">The sequence shown here is derived from an EMBL/GenBank/DDBJ whole genome shotgun (WGS) entry which is preliminary data.</text>
</comment>
<evidence type="ECO:0000313" key="1">
    <source>
        <dbReference type="EMBL" id="MBU9737491.1"/>
    </source>
</evidence>
<dbReference type="InterPro" id="IPR042258">
    <property type="entry name" value="DGOK_N"/>
</dbReference>
<organism evidence="1 2">
    <name type="scientific">Diplocloster agilis</name>
    <dbReference type="NCBI Taxonomy" id="2850323"/>
    <lineage>
        <taxon>Bacteria</taxon>
        <taxon>Bacillati</taxon>
        <taxon>Bacillota</taxon>
        <taxon>Clostridia</taxon>
        <taxon>Lachnospirales</taxon>
        <taxon>Lachnospiraceae</taxon>
        <taxon>Diplocloster</taxon>
    </lineage>
</organism>